<evidence type="ECO:0000313" key="1">
    <source>
        <dbReference type="EMBL" id="MEM5501221.1"/>
    </source>
</evidence>
<evidence type="ECO:0008006" key="3">
    <source>
        <dbReference type="Google" id="ProtNLM"/>
    </source>
</evidence>
<gene>
    <name evidence="1" type="ORF">WNY59_06425</name>
</gene>
<dbReference type="EMBL" id="JBBMQO010000003">
    <property type="protein sequence ID" value="MEM5501221.1"/>
    <property type="molecule type" value="Genomic_DNA"/>
</dbReference>
<dbReference type="Proteomes" id="UP001477870">
    <property type="component" value="Unassembled WGS sequence"/>
</dbReference>
<accession>A0ABU9T507</accession>
<proteinExistence type="predicted"/>
<dbReference type="RefSeq" id="WP_342847760.1">
    <property type="nucleotide sequence ID" value="NZ_JBBMQO010000003.1"/>
</dbReference>
<protein>
    <recommendedName>
        <fullName evidence="3">Restriction endonuclease</fullName>
    </recommendedName>
</protein>
<keyword evidence="2" id="KW-1185">Reference proteome</keyword>
<evidence type="ECO:0000313" key="2">
    <source>
        <dbReference type="Proteomes" id="UP001477870"/>
    </source>
</evidence>
<reference evidence="1 2" key="1">
    <citation type="submission" date="2024-03" db="EMBL/GenBank/DDBJ databases">
        <title>Community enrichment and isolation of bacterial strains for fucoidan degradation.</title>
        <authorList>
            <person name="Sichert A."/>
        </authorList>
    </citation>
    <scope>NUCLEOTIDE SEQUENCE [LARGE SCALE GENOMIC DNA]</scope>
    <source>
        <strain evidence="1 2">AS62</strain>
    </source>
</reference>
<name>A0ABU9T507_9HYPH</name>
<sequence length="339" mass="38785">MDKFQFESLLQSVCKELTNEVRSNTANHRPSLFEKLVRETMSRHLKGSDLETEPNINQGFPDIVVGSFGVEVKATESDSWRCIANSVSEGQRAKSADFVYLVYGKMGGVPEVKWADYGASIVHVRTSHVPRFEIEIGSKKSLFSEIGIRYDEFRLLPMEQKMPHIRKYARSRLRTGERLWWLEDAELDEQSHSLPLEVQVYMELDKPLQRQYRAEAALMCPQIVGPSRQGRGKRGKYVDATIYLMTYRGVLCPQSRDLFSAGSVAGKARGGNYLLRSLLDIQEEIRIAAKTLEPALFQEYWGSVPDVDMRILTWLKMADARALSWRPSDKLFLAEQKKI</sequence>
<organism evidence="1 2">
    <name type="scientific">Ahrensia kielensis</name>
    <dbReference type="NCBI Taxonomy" id="76980"/>
    <lineage>
        <taxon>Bacteria</taxon>
        <taxon>Pseudomonadati</taxon>
        <taxon>Pseudomonadota</taxon>
        <taxon>Alphaproteobacteria</taxon>
        <taxon>Hyphomicrobiales</taxon>
        <taxon>Ahrensiaceae</taxon>
        <taxon>Ahrensia</taxon>
    </lineage>
</organism>
<comment type="caution">
    <text evidence="1">The sequence shown here is derived from an EMBL/GenBank/DDBJ whole genome shotgun (WGS) entry which is preliminary data.</text>
</comment>